<dbReference type="EMBL" id="CAJOBA010005752">
    <property type="protein sequence ID" value="CAF3753607.1"/>
    <property type="molecule type" value="Genomic_DNA"/>
</dbReference>
<dbReference type="EMBL" id="CAJNOK010005746">
    <property type="protein sequence ID" value="CAF0983114.1"/>
    <property type="molecule type" value="Genomic_DNA"/>
</dbReference>
<dbReference type="Proteomes" id="UP000682733">
    <property type="component" value="Unassembled WGS sequence"/>
</dbReference>
<evidence type="ECO:0000313" key="5">
    <source>
        <dbReference type="Proteomes" id="UP000663829"/>
    </source>
</evidence>
<reference evidence="2" key="1">
    <citation type="submission" date="2021-02" db="EMBL/GenBank/DDBJ databases">
        <authorList>
            <person name="Nowell W R."/>
        </authorList>
    </citation>
    <scope>NUCLEOTIDE SEQUENCE</scope>
</reference>
<dbReference type="OrthoDB" id="10067343at2759"/>
<accession>A0A814ZKX8</accession>
<proteinExistence type="predicted"/>
<dbReference type="EMBL" id="CAJNOQ010010154">
    <property type="protein sequence ID" value="CAF1244331.1"/>
    <property type="molecule type" value="Genomic_DNA"/>
</dbReference>
<evidence type="ECO:0000313" key="1">
    <source>
        <dbReference type="EMBL" id="CAF0983114.1"/>
    </source>
</evidence>
<evidence type="ECO:0000313" key="2">
    <source>
        <dbReference type="EMBL" id="CAF1244331.1"/>
    </source>
</evidence>
<dbReference type="Proteomes" id="UP000681722">
    <property type="component" value="Unassembled WGS sequence"/>
</dbReference>
<protein>
    <submittedName>
        <fullName evidence="2">Uncharacterized protein</fullName>
    </submittedName>
</protein>
<dbReference type="EMBL" id="CAJOBC010011749">
    <property type="protein sequence ID" value="CAF4009219.1"/>
    <property type="molecule type" value="Genomic_DNA"/>
</dbReference>
<evidence type="ECO:0000313" key="3">
    <source>
        <dbReference type="EMBL" id="CAF3753607.1"/>
    </source>
</evidence>
<evidence type="ECO:0000313" key="4">
    <source>
        <dbReference type="EMBL" id="CAF4009219.1"/>
    </source>
</evidence>
<dbReference type="AlphaFoldDB" id="A0A814ZKX8"/>
<gene>
    <name evidence="2" type="ORF">GPM918_LOCUS25814</name>
    <name evidence="1" type="ORF">OVA965_LOCUS13689</name>
    <name evidence="4" type="ORF">SRO942_LOCUS25864</name>
    <name evidence="3" type="ORF">TMI583_LOCUS13692</name>
</gene>
<keyword evidence="5" id="KW-1185">Reference proteome</keyword>
<dbReference type="Proteomes" id="UP000663829">
    <property type="component" value="Unassembled WGS sequence"/>
</dbReference>
<dbReference type="Proteomes" id="UP000677228">
    <property type="component" value="Unassembled WGS sequence"/>
</dbReference>
<organism evidence="2 5">
    <name type="scientific">Didymodactylos carnosus</name>
    <dbReference type="NCBI Taxonomy" id="1234261"/>
    <lineage>
        <taxon>Eukaryota</taxon>
        <taxon>Metazoa</taxon>
        <taxon>Spiralia</taxon>
        <taxon>Gnathifera</taxon>
        <taxon>Rotifera</taxon>
        <taxon>Eurotatoria</taxon>
        <taxon>Bdelloidea</taxon>
        <taxon>Philodinida</taxon>
        <taxon>Philodinidae</taxon>
        <taxon>Didymodactylos</taxon>
    </lineage>
</organism>
<name>A0A814ZKX8_9BILA</name>
<comment type="caution">
    <text evidence="2">The sequence shown here is derived from an EMBL/GenBank/DDBJ whole genome shotgun (WGS) entry which is preliminary data.</text>
</comment>
<sequence>MLSGLPEALLSRFLIKYRYPPHLIEKSSGCSKQYPDWFQHLPKNEKQTDSYDYDTLKETVEDYKEYLKETDRLDECVQLYIEVLNRDSFVSKEGKSKK</sequence>